<dbReference type="Proteomes" id="UP001285352">
    <property type="component" value="Unassembled WGS sequence"/>
</dbReference>
<evidence type="ECO:0000256" key="4">
    <source>
        <dbReference type="ARBA" id="ARBA00023163"/>
    </source>
</evidence>
<dbReference type="Pfam" id="PF03704">
    <property type="entry name" value="BTAD"/>
    <property type="match status" value="1"/>
</dbReference>
<dbReference type="SMART" id="SM00028">
    <property type="entry name" value="TPR"/>
    <property type="match status" value="5"/>
</dbReference>
<keyword evidence="3 6" id="KW-0238">DNA-binding</keyword>
<dbReference type="InterPro" id="IPR001867">
    <property type="entry name" value="OmpR/PhoB-type_DNA-bd"/>
</dbReference>
<proteinExistence type="inferred from homology"/>
<feature type="domain" description="OmpR/PhoB-type" evidence="7">
    <location>
        <begin position="3"/>
        <end position="102"/>
    </location>
</feature>
<dbReference type="PROSITE" id="PS51755">
    <property type="entry name" value="OMPR_PHOB"/>
    <property type="match status" value="1"/>
</dbReference>
<dbReference type="Gene3D" id="1.25.40.10">
    <property type="entry name" value="Tetratricopeptide repeat domain"/>
    <property type="match status" value="3"/>
</dbReference>
<dbReference type="PANTHER" id="PTHR35807:SF1">
    <property type="entry name" value="TRANSCRIPTIONAL REGULATOR REDD"/>
    <property type="match status" value="1"/>
</dbReference>
<dbReference type="CDD" id="cd15831">
    <property type="entry name" value="BTAD"/>
    <property type="match status" value="1"/>
</dbReference>
<evidence type="ECO:0000256" key="2">
    <source>
        <dbReference type="ARBA" id="ARBA00023015"/>
    </source>
</evidence>
<dbReference type="RefSeq" id="WP_319974933.1">
    <property type="nucleotide sequence ID" value="NZ_JAXAVU010000005.1"/>
</dbReference>
<keyword evidence="9" id="KW-1185">Reference proteome</keyword>
<dbReference type="SMART" id="SM00862">
    <property type="entry name" value="Trans_reg_C"/>
    <property type="match status" value="1"/>
</dbReference>
<evidence type="ECO:0000256" key="3">
    <source>
        <dbReference type="ARBA" id="ARBA00023125"/>
    </source>
</evidence>
<dbReference type="Gene3D" id="1.10.10.10">
    <property type="entry name" value="Winged helix-like DNA-binding domain superfamily/Winged helix DNA-binding domain"/>
    <property type="match status" value="1"/>
</dbReference>
<protein>
    <submittedName>
        <fullName evidence="8">BTAD domain-containing putative transcriptional regulator</fullName>
    </submittedName>
</protein>
<feature type="repeat" description="TPR" evidence="5">
    <location>
        <begin position="811"/>
        <end position="844"/>
    </location>
</feature>
<evidence type="ECO:0000313" key="8">
    <source>
        <dbReference type="EMBL" id="MDX8142613.1"/>
    </source>
</evidence>
<comment type="caution">
    <text evidence="8">The sequence shown here is derived from an EMBL/GenBank/DDBJ whole genome shotgun (WGS) entry which is preliminary data.</text>
</comment>
<dbReference type="SUPFAM" id="SSF52540">
    <property type="entry name" value="P-loop containing nucleoside triphosphate hydrolases"/>
    <property type="match status" value="1"/>
</dbReference>
<keyword evidence="4" id="KW-0804">Transcription</keyword>
<dbReference type="SUPFAM" id="SSF46894">
    <property type="entry name" value="C-terminal effector domain of the bipartite response regulators"/>
    <property type="match status" value="1"/>
</dbReference>
<dbReference type="InterPro" id="IPR016032">
    <property type="entry name" value="Sig_transdc_resp-reg_C-effctor"/>
</dbReference>
<dbReference type="InterPro" id="IPR019734">
    <property type="entry name" value="TPR_rpt"/>
</dbReference>
<comment type="similarity">
    <text evidence="1">Belongs to the AfsR/DnrI/RedD regulatory family.</text>
</comment>
<organism evidence="8 9">
    <name type="scientific">Lentzea sokolovensis</name>
    <dbReference type="NCBI Taxonomy" id="3095429"/>
    <lineage>
        <taxon>Bacteria</taxon>
        <taxon>Bacillati</taxon>
        <taxon>Actinomycetota</taxon>
        <taxon>Actinomycetes</taxon>
        <taxon>Pseudonocardiales</taxon>
        <taxon>Pseudonocardiaceae</taxon>
        <taxon>Lentzea</taxon>
    </lineage>
</organism>
<dbReference type="EMBL" id="JAXAVU010000005">
    <property type="protein sequence ID" value="MDX8142613.1"/>
    <property type="molecule type" value="Genomic_DNA"/>
</dbReference>
<dbReference type="PANTHER" id="PTHR35807">
    <property type="entry name" value="TRANSCRIPTIONAL REGULATOR REDD-RELATED"/>
    <property type="match status" value="1"/>
</dbReference>
<keyword evidence="5" id="KW-0802">TPR repeat</keyword>
<dbReference type="SUPFAM" id="SSF48452">
    <property type="entry name" value="TPR-like"/>
    <property type="match status" value="2"/>
</dbReference>
<dbReference type="InterPro" id="IPR011990">
    <property type="entry name" value="TPR-like_helical_dom_sf"/>
</dbReference>
<name>A0ABU4USY2_9PSEU</name>
<reference evidence="8 9" key="1">
    <citation type="submission" date="2023-11" db="EMBL/GenBank/DDBJ databases">
        <title>Lentzea sokolovensis, sp. nov., Lentzea kristufkii, sp. nov., and Lentzea miocenensis, sp. nov., rare actinobacteria from Sokolov Coal Basin, Miocene lacustrine sediment, Czech Republic.</title>
        <authorList>
            <person name="Lara A."/>
            <person name="Kotroba L."/>
            <person name="Nouioui I."/>
            <person name="Neumann-Schaal M."/>
            <person name="Mast Y."/>
            <person name="Chronakova A."/>
        </authorList>
    </citation>
    <scope>NUCLEOTIDE SEQUENCE [LARGE SCALE GENOMIC DNA]</scope>
    <source>
        <strain evidence="8 9">BCCO 10_0061</strain>
    </source>
</reference>
<feature type="DNA-binding region" description="OmpR/PhoB-type" evidence="6">
    <location>
        <begin position="3"/>
        <end position="102"/>
    </location>
</feature>
<evidence type="ECO:0000313" key="9">
    <source>
        <dbReference type="Proteomes" id="UP001285352"/>
    </source>
</evidence>
<sequence length="901" mass="97369">MDEQVKEPMNVEYRVLGPLEVLRDGVRVPVPAGRGRVLLATLLLRPNRFVSVDELVERLWDGEPPTLDRAHKTLQMVVRRLRMALGDANCVRTATGGYLAEVDPERLDLTRFRRLAAEGEFAAALAHWRGEVASDVASQHLHREDVPPLVEERLVVHGRRIEADLAHGRGAELVDELRELTGEHPLREGFWAQLVQALHQAGRPAEALAAYEQIRDHLDDELGVEPGQPLRDLHARLLDPASRAGVPRQLPVGAVHFAGRDAELARLTEVTTGGAAVVITAIDGTAGIGKTALAVRWAHSVADRFPDGQLYVDLRGFEPSADPADPAEVLAAFLGAFGVSGGRVPVDLPERAALYRSVVADRRVLVLLDNARDVEQVRPLLPAGRGCLVVITSRNRFTGLVVREGAVPVTLGLLGEDDAVALLTARLGAGRVAAEPDAVADLVAFCGGLPLALAVAASRAADDPGLGLRALVDELRAADGLMTHVEAVFATSCSRLDDDTARLFRLLGLTTGPDISLDAATALDGRRRAEVRRSLQTLARMHLLVERSPGRYTSHDLLREYARSLRETDPAAERLAAVRRLLEFYLHSVDSADRLLRHSRVAITLCPLSDGVQPVLFEDSAVAAAWCETEHENLLAAVGLAGERGLHQHAWQLATVMFGYLYLRGRPSERIALYRVALAAARASADRYAEGITLHSLGNAFSALGAFADGAVHYAEALRVREEIGHLHGIAVTLDQWAINHAMSGDLQSAKALHERAIEKRQEQGSPSGLAMALNNYSMTLVGLKEFDAALAANDEAYAVVTQEGMAELAASTLDTRGLLHLERGHLAEAVATFQRVLALPDDQLPDAIKTVTLENLADAHARAGRAEDAVAALKEALLLREDMGNEKAAEKLRARIAELS</sequence>
<evidence type="ECO:0000256" key="5">
    <source>
        <dbReference type="PROSITE-ProRule" id="PRU00339"/>
    </source>
</evidence>
<dbReference type="InterPro" id="IPR027417">
    <property type="entry name" value="P-loop_NTPase"/>
</dbReference>
<evidence type="ECO:0000256" key="6">
    <source>
        <dbReference type="PROSITE-ProRule" id="PRU01091"/>
    </source>
</evidence>
<evidence type="ECO:0000259" key="7">
    <source>
        <dbReference type="PROSITE" id="PS51755"/>
    </source>
</evidence>
<evidence type="ECO:0000256" key="1">
    <source>
        <dbReference type="ARBA" id="ARBA00005820"/>
    </source>
</evidence>
<keyword evidence="2" id="KW-0805">Transcription regulation</keyword>
<dbReference type="Pfam" id="PF00486">
    <property type="entry name" value="Trans_reg_C"/>
    <property type="match status" value="1"/>
</dbReference>
<dbReference type="InterPro" id="IPR036388">
    <property type="entry name" value="WH-like_DNA-bd_sf"/>
</dbReference>
<dbReference type="InterPro" id="IPR005158">
    <property type="entry name" value="BTAD"/>
</dbReference>
<dbReference type="InterPro" id="IPR051677">
    <property type="entry name" value="AfsR-DnrI-RedD_regulator"/>
</dbReference>
<gene>
    <name evidence="8" type="ORF">SK854_10835</name>
</gene>
<reference evidence="8 9" key="2">
    <citation type="submission" date="2023-11" db="EMBL/GenBank/DDBJ databases">
        <authorList>
            <person name="Lara A.C."/>
            <person name="Chronakova A."/>
        </authorList>
    </citation>
    <scope>NUCLEOTIDE SEQUENCE [LARGE SCALE GENOMIC DNA]</scope>
    <source>
        <strain evidence="8 9">BCCO 10_0061</strain>
    </source>
</reference>
<dbReference type="PROSITE" id="PS50005">
    <property type="entry name" value="TPR"/>
    <property type="match status" value="1"/>
</dbReference>
<dbReference type="PRINTS" id="PR00364">
    <property type="entry name" value="DISEASERSIST"/>
</dbReference>
<accession>A0ABU4USY2</accession>
<dbReference type="Pfam" id="PF13374">
    <property type="entry name" value="TPR_10"/>
    <property type="match status" value="1"/>
</dbReference>
<dbReference type="SMART" id="SM01043">
    <property type="entry name" value="BTAD"/>
    <property type="match status" value="1"/>
</dbReference>